<keyword evidence="3" id="KW-1185">Reference proteome</keyword>
<sequence>MGIRTKSAGRTAAVLPAVLALLAAGTPTAAYASDSVGTAASADAAQAGAGCRPMAGAPYRVGTTVKADVSSYGCTNGWTFRATLQSSRWDGWATDDTARWFGSTSRVLNDYDCGGVHDHRVLLGVESPTGFEYPTKVSRTVRIDCG</sequence>
<evidence type="ECO:0000256" key="1">
    <source>
        <dbReference type="SAM" id="SignalP"/>
    </source>
</evidence>
<feature type="signal peptide" evidence="1">
    <location>
        <begin position="1"/>
        <end position="32"/>
    </location>
</feature>
<feature type="chain" id="PRO_5045056447" description="Secreted protein" evidence="1">
    <location>
        <begin position="33"/>
        <end position="146"/>
    </location>
</feature>
<gene>
    <name evidence="2" type="ORF">RM446_07095</name>
</gene>
<dbReference type="Proteomes" id="UP001183226">
    <property type="component" value="Unassembled WGS sequence"/>
</dbReference>
<dbReference type="EMBL" id="JAVREK010000005">
    <property type="protein sequence ID" value="MDT0301877.1"/>
    <property type="molecule type" value="Genomic_DNA"/>
</dbReference>
<evidence type="ECO:0008006" key="4">
    <source>
        <dbReference type="Google" id="ProtNLM"/>
    </source>
</evidence>
<keyword evidence="1" id="KW-0732">Signal</keyword>
<dbReference type="RefSeq" id="WP_311544351.1">
    <property type="nucleotide sequence ID" value="NZ_JAVREK010000005.1"/>
</dbReference>
<evidence type="ECO:0000313" key="3">
    <source>
        <dbReference type="Proteomes" id="UP001183226"/>
    </source>
</evidence>
<organism evidence="2 3">
    <name type="scientific">Streptomonospora wellingtoniae</name>
    <dbReference type="NCBI Taxonomy" id="3075544"/>
    <lineage>
        <taxon>Bacteria</taxon>
        <taxon>Bacillati</taxon>
        <taxon>Actinomycetota</taxon>
        <taxon>Actinomycetes</taxon>
        <taxon>Streptosporangiales</taxon>
        <taxon>Nocardiopsidaceae</taxon>
        <taxon>Streptomonospora</taxon>
    </lineage>
</organism>
<protein>
    <recommendedName>
        <fullName evidence="4">Secreted protein</fullName>
    </recommendedName>
</protein>
<reference evidence="3" key="1">
    <citation type="submission" date="2023-07" db="EMBL/GenBank/DDBJ databases">
        <title>30 novel species of actinomycetes from the DSMZ collection.</title>
        <authorList>
            <person name="Nouioui I."/>
        </authorList>
    </citation>
    <scope>NUCLEOTIDE SEQUENCE [LARGE SCALE GENOMIC DNA]</scope>
    <source>
        <strain evidence="3">DSM 45055</strain>
    </source>
</reference>
<evidence type="ECO:0000313" key="2">
    <source>
        <dbReference type="EMBL" id="MDT0301877.1"/>
    </source>
</evidence>
<proteinExistence type="predicted"/>
<comment type="caution">
    <text evidence="2">The sequence shown here is derived from an EMBL/GenBank/DDBJ whole genome shotgun (WGS) entry which is preliminary data.</text>
</comment>
<name>A0ABU2KRG4_9ACTN</name>
<accession>A0ABU2KRG4</accession>